<dbReference type="PANTHER" id="PTHR11596">
    <property type="entry name" value="ALKALINE PHOSPHATASE"/>
    <property type="match status" value="1"/>
</dbReference>
<keyword evidence="5" id="KW-1185">Reference proteome</keyword>
<dbReference type="PANTHER" id="PTHR11596:SF5">
    <property type="entry name" value="ALKALINE PHOSPHATASE"/>
    <property type="match status" value="1"/>
</dbReference>
<evidence type="ECO:0000256" key="1">
    <source>
        <dbReference type="ARBA" id="ARBA00022553"/>
    </source>
</evidence>
<keyword evidence="1" id="KW-0597">Phosphoprotein</keyword>
<dbReference type="SUPFAM" id="SSF53649">
    <property type="entry name" value="Alkaline phosphatase-like"/>
    <property type="match status" value="1"/>
</dbReference>
<dbReference type="InterPro" id="IPR001952">
    <property type="entry name" value="Alkaline_phosphatase"/>
</dbReference>
<organism evidence="4 5">
    <name type="scientific">Lysinibacillus xylanilyticus</name>
    <dbReference type="NCBI Taxonomy" id="582475"/>
    <lineage>
        <taxon>Bacteria</taxon>
        <taxon>Bacillati</taxon>
        <taxon>Bacillota</taxon>
        <taxon>Bacilli</taxon>
        <taxon>Bacillales</taxon>
        <taxon>Bacillaceae</taxon>
        <taxon>Lysinibacillus</taxon>
    </lineage>
</organism>
<comment type="caution">
    <text evidence="4">The sequence shown here is derived from an EMBL/GenBank/DDBJ whole genome shotgun (WGS) entry which is preliminary data.</text>
</comment>
<comment type="similarity">
    <text evidence="2">Belongs to the alkaline phosphatase family.</text>
</comment>
<evidence type="ECO:0000313" key="4">
    <source>
        <dbReference type="EMBL" id="MEX3746507.1"/>
    </source>
</evidence>
<dbReference type="SMART" id="SM00098">
    <property type="entry name" value="alkPPc"/>
    <property type="match status" value="1"/>
</dbReference>
<dbReference type="Pfam" id="PF00245">
    <property type="entry name" value="Alk_phosphatase"/>
    <property type="match status" value="1"/>
</dbReference>
<evidence type="ECO:0000313" key="5">
    <source>
        <dbReference type="Proteomes" id="UP001558534"/>
    </source>
</evidence>
<keyword evidence="3" id="KW-0732">Signal</keyword>
<accession>A0ABV3W008</accession>
<dbReference type="CDD" id="cd16012">
    <property type="entry name" value="ALP"/>
    <property type="match status" value="1"/>
</dbReference>
<gene>
    <name evidence="4" type="ORF">AB1300_15390</name>
</gene>
<proteinExistence type="inferred from homology"/>
<sequence length="551" mass="59489">MKYSKKWSSLFLASALTLSTFSIAQPQVQAAEVEKPTKPTNVIMLVMDGSSNNAVSLSRWYKGENLAMDEILTGGVRTYSAESAITDSAPAATALATGHKSNDKFVGVLPATVSSPGLEQVAKEDAFKPVANVLEGAKQQGKATGIISTSEIQHATPAGFSAHASNRSQYDNIAEQQVYQNIDVVLGGGSESLTPGTTKNARKDGENLVDVLNEKNYDFVKTRDELLNSTSSKIWGSFAPSALAYDLDRAQTKPTEPTLAEMTGKAIDTLKKDEDGFFLFVEGSKVDWAAHKNDTIGIISDILSFDDAVKEAVDFAKEDGNTMVIAVTDHGNSGITMGNANTSSTYSSIPVSAYIDPLKKATMTVEGALSQLKEDKSNLVEVAALYGLDDLTEDELATLKSAKDIGDEMVKMLANRANIGYTTGGHTGEDVFLYSYGPSKITGLVENTDLAHSMAQFMGFDLNKLTDDLYIPATKAFKDKGYTTKIDLADKENPKFIAQKDDVTFTIPVNKNTLIYEDASTKTTKTHTFDTINVYNGTEFYVSKKVLNVIK</sequence>
<feature type="chain" id="PRO_5046122227" evidence="3">
    <location>
        <begin position="25"/>
        <end position="551"/>
    </location>
</feature>
<evidence type="ECO:0000256" key="3">
    <source>
        <dbReference type="SAM" id="SignalP"/>
    </source>
</evidence>
<dbReference type="RefSeq" id="WP_368637140.1">
    <property type="nucleotide sequence ID" value="NZ_JBFRHK010000009.1"/>
</dbReference>
<protein>
    <submittedName>
        <fullName evidence="4">Alkaline phosphatase</fullName>
    </submittedName>
</protein>
<dbReference type="InterPro" id="IPR017850">
    <property type="entry name" value="Alkaline_phosphatase_core_sf"/>
</dbReference>
<dbReference type="Gene3D" id="1.10.60.40">
    <property type="match status" value="1"/>
</dbReference>
<reference evidence="4 5" key="1">
    <citation type="submission" date="2024-07" db="EMBL/GenBank/DDBJ databases">
        <title>Characterization of a bacterium isolated from hydrolysated instant sea cucumber by whole-genome sequencing and metabolomics.</title>
        <authorList>
            <person name="Luo X."/>
            <person name="Zhang Z."/>
            <person name="Zheng Z."/>
            <person name="Zhang W."/>
            <person name="Ming T."/>
            <person name="Jiao L."/>
            <person name="Su X."/>
            <person name="Kong F."/>
            <person name="Xu J."/>
        </authorList>
    </citation>
    <scope>NUCLEOTIDE SEQUENCE [LARGE SCALE GENOMIC DNA]</scope>
    <source>
        <strain evidence="4 5">XL-2024</strain>
    </source>
</reference>
<dbReference type="Gene3D" id="3.40.720.10">
    <property type="entry name" value="Alkaline Phosphatase, subunit A"/>
    <property type="match status" value="1"/>
</dbReference>
<dbReference type="EMBL" id="JBFRHK010000009">
    <property type="protein sequence ID" value="MEX3746507.1"/>
    <property type="molecule type" value="Genomic_DNA"/>
</dbReference>
<dbReference type="PRINTS" id="PR00113">
    <property type="entry name" value="ALKPHPHTASE"/>
</dbReference>
<evidence type="ECO:0000256" key="2">
    <source>
        <dbReference type="RuleBase" id="RU003946"/>
    </source>
</evidence>
<dbReference type="Proteomes" id="UP001558534">
    <property type="component" value="Unassembled WGS sequence"/>
</dbReference>
<feature type="signal peptide" evidence="3">
    <location>
        <begin position="1"/>
        <end position="24"/>
    </location>
</feature>
<name>A0ABV3W008_9BACI</name>